<keyword evidence="3" id="KW-1185">Reference proteome</keyword>
<evidence type="ECO:0000256" key="1">
    <source>
        <dbReference type="SAM" id="MobiDB-lite"/>
    </source>
</evidence>
<organism evidence="2 3">
    <name type="scientific">Rhodotorula diobovata</name>
    <dbReference type="NCBI Taxonomy" id="5288"/>
    <lineage>
        <taxon>Eukaryota</taxon>
        <taxon>Fungi</taxon>
        <taxon>Dikarya</taxon>
        <taxon>Basidiomycota</taxon>
        <taxon>Pucciniomycotina</taxon>
        <taxon>Microbotryomycetes</taxon>
        <taxon>Sporidiobolales</taxon>
        <taxon>Sporidiobolaceae</taxon>
        <taxon>Rhodotorula</taxon>
    </lineage>
</organism>
<sequence>MDERMTLRLIAERWDFIERRGFRQGGGMRLSRDPPPPLASVSRVSRHSGFKYFHAMDAYIVIRTSDDPPVELKASRAVLSVGSKVFADLLSIPRKSGSESSVDVAETAQELKPFLCLLDSSRDKGNPLEELRADDWAVVARLADKYDAAGVRGFALGACWKWASTLEVCSGREHAAAFQTAAALGRARYATHFLLKTLQSCPEEQVKDVMCEREPQFDNWIAKLRTHALEHAVRPPAVAQCLPLWRSATPARPSTGSVMSTSCGTKPWAAPCLSGTPSMELHLSYGHLVARRSTGGCAPPAKQAFTSAPSDSRRITAPQRLNSRSDPCSKGLSARLATPPRRSS</sequence>
<dbReference type="EMBL" id="SOZI01000080">
    <property type="protein sequence ID" value="TNY19943.1"/>
    <property type="molecule type" value="Genomic_DNA"/>
</dbReference>
<protein>
    <recommendedName>
        <fullName evidence="4">BTB domain-containing protein</fullName>
    </recommendedName>
</protein>
<gene>
    <name evidence="2" type="ORF">DMC30DRAFT_399052</name>
</gene>
<reference evidence="2 3" key="1">
    <citation type="submission" date="2019-03" db="EMBL/GenBank/DDBJ databases">
        <title>Rhodosporidium diobovatum UCD-FST 08-225 genome sequencing, assembly, and annotation.</title>
        <authorList>
            <person name="Fakankun I.U."/>
            <person name="Fristensky B."/>
            <person name="Levin D.B."/>
        </authorList>
    </citation>
    <scope>NUCLEOTIDE SEQUENCE [LARGE SCALE GENOMIC DNA]</scope>
    <source>
        <strain evidence="2 3">UCD-FST 08-225</strain>
    </source>
</reference>
<evidence type="ECO:0000313" key="2">
    <source>
        <dbReference type="EMBL" id="TNY19943.1"/>
    </source>
</evidence>
<feature type="region of interest" description="Disordered" evidence="1">
    <location>
        <begin position="299"/>
        <end position="344"/>
    </location>
</feature>
<evidence type="ECO:0000313" key="3">
    <source>
        <dbReference type="Proteomes" id="UP000311382"/>
    </source>
</evidence>
<evidence type="ECO:0008006" key="4">
    <source>
        <dbReference type="Google" id="ProtNLM"/>
    </source>
</evidence>
<dbReference type="Proteomes" id="UP000311382">
    <property type="component" value="Unassembled WGS sequence"/>
</dbReference>
<proteinExistence type="predicted"/>
<dbReference type="OrthoDB" id="2984659at2759"/>
<accession>A0A5C5FSV8</accession>
<dbReference type="AlphaFoldDB" id="A0A5C5FSV8"/>
<comment type="caution">
    <text evidence="2">The sequence shown here is derived from an EMBL/GenBank/DDBJ whole genome shotgun (WGS) entry which is preliminary data.</text>
</comment>
<name>A0A5C5FSV8_9BASI</name>